<dbReference type="Pfam" id="PF04116">
    <property type="entry name" value="FA_hydroxylase"/>
    <property type="match status" value="1"/>
</dbReference>
<evidence type="ECO:0000256" key="2">
    <source>
        <dbReference type="ARBA" id="ARBA00022692"/>
    </source>
</evidence>
<reference evidence="10" key="1">
    <citation type="submission" date="2016-09" db="EMBL/GenBank/DDBJ databases">
        <title>Streptomyces puniciscabiei strain:TW1S1 Genome sequencing and assembly.</title>
        <authorList>
            <person name="Kim M.-K."/>
            <person name="Kim S.B."/>
        </authorList>
    </citation>
    <scope>NUCLEOTIDE SEQUENCE [LARGE SCALE GENOMIC DNA]</scope>
    <source>
        <strain evidence="10">TW1S1</strain>
    </source>
</reference>
<dbReference type="Proteomes" id="UP000094960">
    <property type="component" value="Chromosome"/>
</dbReference>
<evidence type="ECO:0000259" key="8">
    <source>
        <dbReference type="Pfam" id="PF04116"/>
    </source>
</evidence>
<dbReference type="GO" id="GO:0005506">
    <property type="term" value="F:iron ion binding"/>
    <property type="evidence" value="ECO:0007669"/>
    <property type="project" value="InterPro"/>
</dbReference>
<feature type="transmembrane region" description="Helical" evidence="7">
    <location>
        <begin position="6"/>
        <end position="28"/>
    </location>
</feature>
<keyword evidence="10" id="KW-1185">Reference proteome</keyword>
<evidence type="ECO:0000256" key="3">
    <source>
        <dbReference type="ARBA" id="ARBA00022989"/>
    </source>
</evidence>
<dbReference type="GO" id="GO:0050479">
    <property type="term" value="F:glyceryl-ether monooxygenase activity"/>
    <property type="evidence" value="ECO:0007669"/>
    <property type="project" value="TreeGrafter"/>
</dbReference>
<evidence type="ECO:0000256" key="7">
    <source>
        <dbReference type="SAM" id="Phobius"/>
    </source>
</evidence>
<evidence type="ECO:0000256" key="6">
    <source>
        <dbReference type="ARBA" id="ARBA00023136"/>
    </source>
</evidence>
<dbReference type="PANTHER" id="PTHR21624">
    <property type="entry name" value="STEROL DESATURASE-RELATED PROTEIN"/>
    <property type="match status" value="1"/>
</dbReference>
<evidence type="ECO:0000256" key="1">
    <source>
        <dbReference type="ARBA" id="ARBA00004127"/>
    </source>
</evidence>
<dbReference type="GO" id="GO:0008610">
    <property type="term" value="P:lipid biosynthetic process"/>
    <property type="evidence" value="ECO:0007669"/>
    <property type="project" value="InterPro"/>
</dbReference>
<dbReference type="PANTHER" id="PTHR21624:SF1">
    <property type="entry name" value="ALKYLGLYCEROL MONOOXYGENASE"/>
    <property type="match status" value="1"/>
</dbReference>
<organism evidence="9 10">
    <name type="scientific">Streptomyces fodineus</name>
    <dbReference type="NCBI Taxonomy" id="1904616"/>
    <lineage>
        <taxon>Bacteria</taxon>
        <taxon>Bacillati</taxon>
        <taxon>Actinomycetota</taxon>
        <taxon>Actinomycetes</taxon>
        <taxon>Kitasatosporales</taxon>
        <taxon>Streptomycetaceae</taxon>
        <taxon>Streptomyces</taxon>
    </lineage>
</organism>
<evidence type="ECO:0000256" key="5">
    <source>
        <dbReference type="ARBA" id="ARBA00023098"/>
    </source>
</evidence>
<comment type="subcellular location">
    <subcellularLocation>
        <location evidence="1">Endomembrane system</location>
        <topology evidence="1">Multi-pass membrane protein</topology>
    </subcellularLocation>
</comment>
<keyword evidence="3 7" id="KW-1133">Transmembrane helix</keyword>
<evidence type="ECO:0000256" key="4">
    <source>
        <dbReference type="ARBA" id="ARBA00023002"/>
    </source>
</evidence>
<evidence type="ECO:0000313" key="10">
    <source>
        <dbReference type="Proteomes" id="UP000094960"/>
    </source>
</evidence>
<dbReference type="EMBL" id="CP017248">
    <property type="protein sequence ID" value="AOR37350.1"/>
    <property type="molecule type" value="Genomic_DNA"/>
</dbReference>
<protein>
    <submittedName>
        <fullName evidence="9">C-5 sterol desaturase</fullName>
    </submittedName>
</protein>
<feature type="transmembrane region" description="Helical" evidence="7">
    <location>
        <begin position="148"/>
        <end position="175"/>
    </location>
</feature>
<accession>A0A1D7YP83</accession>
<keyword evidence="6 7" id="KW-0472">Membrane</keyword>
<dbReference type="GO" id="GO:0016020">
    <property type="term" value="C:membrane"/>
    <property type="evidence" value="ECO:0007669"/>
    <property type="project" value="GOC"/>
</dbReference>
<keyword evidence="5" id="KW-0443">Lipid metabolism</keyword>
<evidence type="ECO:0000313" key="9">
    <source>
        <dbReference type="EMBL" id="AOR37350.1"/>
    </source>
</evidence>
<dbReference type="GO" id="GO:0012505">
    <property type="term" value="C:endomembrane system"/>
    <property type="evidence" value="ECO:0007669"/>
    <property type="project" value="UniProtKB-SubCell"/>
</dbReference>
<feature type="domain" description="Fatty acid hydroxylase" evidence="8">
    <location>
        <begin position="90"/>
        <end position="227"/>
    </location>
</feature>
<dbReference type="InterPro" id="IPR051689">
    <property type="entry name" value="Sterol_desaturase/TMEM195"/>
</dbReference>
<proteinExistence type="predicted"/>
<dbReference type="GO" id="GO:0006643">
    <property type="term" value="P:membrane lipid metabolic process"/>
    <property type="evidence" value="ECO:0007669"/>
    <property type="project" value="TreeGrafter"/>
</dbReference>
<dbReference type="InterPro" id="IPR006694">
    <property type="entry name" value="Fatty_acid_hydroxylase"/>
</dbReference>
<sequence length="298" mass="34093">MKDLPYALLFSIVMPSFVILLLAEWITWRRKRNRDDKRGFLGRDTTNSLLISLLSQFTGPLERAVLPFSFVVVASALTPWHMPADAWWTWVVGMVVTDFCYYWAHRADHRIRFLWAAHSVHHSSEYFNLSTAVRTPAMMPQAIFLRNAAFIPAGLAGVPAYVILFCQTLGLIYQWPLHTERVGKLPRPIEFVFNTPSHHRVHHGSNNPYLDKNYGAILIIWDRMFGSYAPELDVPTYGLTKNIGTYNPLKTNFHELWVMLKDVRNAPTWHGRWITLFGPPGASVGAVKPPVRVEEPVA</sequence>
<gene>
    <name evidence="9" type="ORF">BFF78_27200</name>
</gene>
<keyword evidence="4" id="KW-0560">Oxidoreductase</keyword>
<dbReference type="AlphaFoldDB" id="A0A1D7YP83"/>
<feature type="transmembrane region" description="Helical" evidence="7">
    <location>
        <begin position="87"/>
        <end position="104"/>
    </location>
</feature>
<keyword evidence="2 7" id="KW-0812">Transmembrane</keyword>
<name>A0A1D7YP83_9ACTN</name>
<dbReference type="KEGG" id="spun:BFF78_27200"/>